<comment type="caution">
    <text evidence="2">The sequence shown here is derived from an EMBL/GenBank/DDBJ whole genome shotgun (WGS) entry which is preliminary data.</text>
</comment>
<name>A0A9P6BWV9_9AGAR</name>
<feature type="compositionally biased region" description="Basic and acidic residues" evidence="1">
    <location>
        <begin position="180"/>
        <end position="202"/>
    </location>
</feature>
<dbReference type="AlphaFoldDB" id="A0A9P6BWV9"/>
<keyword evidence="3" id="KW-1185">Reference proteome</keyword>
<evidence type="ECO:0000313" key="3">
    <source>
        <dbReference type="Proteomes" id="UP000807342"/>
    </source>
</evidence>
<proteinExistence type="predicted"/>
<dbReference type="Proteomes" id="UP000807342">
    <property type="component" value="Unassembled WGS sequence"/>
</dbReference>
<protein>
    <submittedName>
        <fullName evidence="2">Uncharacterized protein</fullName>
    </submittedName>
</protein>
<sequence>MEDSLSYDCWIIPSNSSSIPYSILDLLPYALATPPADNPVLKGLGVSDRNGVIKERIVEDISKAFFKTSLDAINKPKPFYKKAYPQAPHFKPYPSPKPTPSQKKKKFRKEKPSEAIRAGSTELSVATTPPRITLSTSAILAIASTSADTDPTTAYVHSGLSAEESAIVHSFEKTINTPQSKDDEGGVEKGKDVNMEERPVAD</sequence>
<feature type="region of interest" description="Disordered" evidence="1">
    <location>
        <begin position="173"/>
        <end position="202"/>
    </location>
</feature>
<gene>
    <name evidence="2" type="ORF">P691DRAFT_766731</name>
</gene>
<organism evidence="2 3">
    <name type="scientific">Macrolepiota fuliginosa MF-IS2</name>
    <dbReference type="NCBI Taxonomy" id="1400762"/>
    <lineage>
        <taxon>Eukaryota</taxon>
        <taxon>Fungi</taxon>
        <taxon>Dikarya</taxon>
        <taxon>Basidiomycota</taxon>
        <taxon>Agaricomycotina</taxon>
        <taxon>Agaricomycetes</taxon>
        <taxon>Agaricomycetidae</taxon>
        <taxon>Agaricales</taxon>
        <taxon>Agaricineae</taxon>
        <taxon>Agaricaceae</taxon>
        <taxon>Macrolepiota</taxon>
    </lineage>
</organism>
<dbReference type="EMBL" id="MU152063">
    <property type="protein sequence ID" value="KAF9441099.1"/>
    <property type="molecule type" value="Genomic_DNA"/>
</dbReference>
<evidence type="ECO:0000256" key="1">
    <source>
        <dbReference type="SAM" id="MobiDB-lite"/>
    </source>
</evidence>
<reference evidence="2" key="1">
    <citation type="submission" date="2020-11" db="EMBL/GenBank/DDBJ databases">
        <authorList>
            <consortium name="DOE Joint Genome Institute"/>
            <person name="Ahrendt S."/>
            <person name="Riley R."/>
            <person name="Andreopoulos W."/>
            <person name="Labutti K."/>
            <person name="Pangilinan J."/>
            <person name="Ruiz-Duenas F.J."/>
            <person name="Barrasa J.M."/>
            <person name="Sanchez-Garcia M."/>
            <person name="Camarero S."/>
            <person name="Miyauchi S."/>
            <person name="Serrano A."/>
            <person name="Linde D."/>
            <person name="Babiker R."/>
            <person name="Drula E."/>
            <person name="Ayuso-Fernandez I."/>
            <person name="Pacheco R."/>
            <person name="Padilla G."/>
            <person name="Ferreira P."/>
            <person name="Barriuso J."/>
            <person name="Kellner H."/>
            <person name="Castanera R."/>
            <person name="Alfaro M."/>
            <person name="Ramirez L."/>
            <person name="Pisabarro A.G."/>
            <person name="Kuo A."/>
            <person name="Tritt A."/>
            <person name="Lipzen A."/>
            <person name="He G."/>
            <person name="Yan M."/>
            <person name="Ng V."/>
            <person name="Cullen D."/>
            <person name="Martin F."/>
            <person name="Rosso M.-N."/>
            <person name="Henrissat B."/>
            <person name="Hibbett D."/>
            <person name="Martinez A.T."/>
            <person name="Grigoriev I.V."/>
        </authorList>
    </citation>
    <scope>NUCLEOTIDE SEQUENCE</scope>
    <source>
        <strain evidence="2">MF-IS2</strain>
    </source>
</reference>
<accession>A0A9P6BWV9</accession>
<evidence type="ECO:0000313" key="2">
    <source>
        <dbReference type="EMBL" id="KAF9441099.1"/>
    </source>
</evidence>
<feature type="region of interest" description="Disordered" evidence="1">
    <location>
        <begin position="84"/>
        <end position="124"/>
    </location>
</feature>